<dbReference type="EMBL" id="QXCT01000001">
    <property type="protein sequence ID" value="MDW9253502.1"/>
    <property type="molecule type" value="Genomic_DNA"/>
</dbReference>
<sequence>MTVMVTVTRATRGGPGDSPGRRDPARPGGRGASDAWGASGTGRARLVRAPHREASAC</sequence>
<evidence type="ECO:0000313" key="2">
    <source>
        <dbReference type="EMBL" id="MDW9253502.1"/>
    </source>
</evidence>
<dbReference type="AlphaFoldDB" id="A0AAW9CXE6"/>
<proteinExistence type="predicted"/>
<dbReference type="Proteomes" id="UP001272137">
    <property type="component" value="Unassembled WGS sequence"/>
</dbReference>
<feature type="region of interest" description="Disordered" evidence="1">
    <location>
        <begin position="1"/>
        <end position="57"/>
    </location>
</feature>
<accession>A0AAW9CXE6</accession>
<name>A0AAW9CXE6_BURTH</name>
<reference evidence="2" key="1">
    <citation type="submission" date="2018-08" db="EMBL/GenBank/DDBJ databases">
        <title>Identification of Burkholderia cepacia strains that express a Burkholderia pseudomallei-like capsular polysaccharide.</title>
        <authorList>
            <person name="Burtnick M.N."/>
            <person name="Vongsouvath M."/>
            <person name="Newton P."/>
            <person name="Wuthiekanun V."/>
            <person name="Limmathurotsakul D."/>
            <person name="Brett P.J."/>
            <person name="Chantratita N."/>
            <person name="Dance D.A."/>
        </authorList>
    </citation>
    <scope>NUCLEOTIDE SEQUENCE</scope>
    <source>
        <strain evidence="2">SBXCC001</strain>
    </source>
</reference>
<organism evidence="2 3">
    <name type="scientific">Burkholderia thailandensis</name>
    <dbReference type="NCBI Taxonomy" id="57975"/>
    <lineage>
        <taxon>Bacteria</taxon>
        <taxon>Pseudomonadati</taxon>
        <taxon>Pseudomonadota</taxon>
        <taxon>Betaproteobacteria</taxon>
        <taxon>Burkholderiales</taxon>
        <taxon>Burkholderiaceae</taxon>
        <taxon>Burkholderia</taxon>
        <taxon>pseudomallei group</taxon>
    </lineage>
</organism>
<comment type="caution">
    <text evidence="2">The sequence shown here is derived from an EMBL/GenBank/DDBJ whole genome shotgun (WGS) entry which is preliminary data.</text>
</comment>
<evidence type="ECO:0000313" key="3">
    <source>
        <dbReference type="Proteomes" id="UP001272137"/>
    </source>
</evidence>
<gene>
    <name evidence="2" type="ORF">C7S16_7098</name>
</gene>
<protein>
    <submittedName>
        <fullName evidence="2">Uncharacterized protein</fullName>
    </submittedName>
</protein>
<evidence type="ECO:0000256" key="1">
    <source>
        <dbReference type="SAM" id="MobiDB-lite"/>
    </source>
</evidence>